<feature type="compositionally biased region" description="Basic and acidic residues" evidence="2">
    <location>
        <begin position="74"/>
        <end position="86"/>
    </location>
</feature>
<feature type="region of interest" description="Disordered" evidence="2">
    <location>
        <begin position="252"/>
        <end position="289"/>
    </location>
</feature>
<reference evidence="3 4" key="1">
    <citation type="submission" date="2020-04" db="EMBL/GenBank/DDBJ databases">
        <authorList>
            <person name="Laetsch R D."/>
            <person name="Stevens L."/>
            <person name="Kumar S."/>
            <person name="Blaxter L. M."/>
        </authorList>
    </citation>
    <scope>NUCLEOTIDE SEQUENCE [LARGE SCALE GENOMIC DNA]</scope>
</reference>
<comment type="similarity">
    <text evidence="1">Belongs to the CDV3 family.</text>
</comment>
<keyword evidence="4" id="KW-1185">Reference proteome</keyword>
<name>A0A8S1EVN2_9PELO</name>
<dbReference type="GO" id="GO:0005737">
    <property type="term" value="C:cytoplasm"/>
    <property type="evidence" value="ECO:0007669"/>
    <property type="project" value="TreeGrafter"/>
</dbReference>
<feature type="compositionally biased region" description="Basic and acidic residues" evidence="2">
    <location>
        <begin position="141"/>
        <end position="156"/>
    </location>
</feature>
<dbReference type="InterPro" id="IPR026806">
    <property type="entry name" value="CDV3"/>
</dbReference>
<evidence type="ECO:0000313" key="4">
    <source>
        <dbReference type="Proteomes" id="UP000494206"/>
    </source>
</evidence>
<organism evidence="3 4">
    <name type="scientific">Caenorhabditis bovis</name>
    <dbReference type="NCBI Taxonomy" id="2654633"/>
    <lineage>
        <taxon>Eukaryota</taxon>
        <taxon>Metazoa</taxon>
        <taxon>Ecdysozoa</taxon>
        <taxon>Nematoda</taxon>
        <taxon>Chromadorea</taxon>
        <taxon>Rhabditida</taxon>
        <taxon>Rhabditina</taxon>
        <taxon>Rhabditomorpha</taxon>
        <taxon>Rhabditoidea</taxon>
        <taxon>Rhabditidae</taxon>
        <taxon>Peloderinae</taxon>
        <taxon>Caenorhabditis</taxon>
    </lineage>
</organism>
<dbReference type="EMBL" id="CADEPM010000003">
    <property type="protein sequence ID" value="CAB3402089.1"/>
    <property type="molecule type" value="Genomic_DNA"/>
</dbReference>
<feature type="compositionally biased region" description="Basic and acidic residues" evidence="2">
    <location>
        <begin position="269"/>
        <end position="278"/>
    </location>
</feature>
<dbReference type="PANTHER" id="PTHR16284:SF13">
    <property type="entry name" value="PROTEIN CDV3 HOMOLOG"/>
    <property type="match status" value="1"/>
</dbReference>
<comment type="caution">
    <text evidence="3">The sequence shown here is derived from an EMBL/GenBank/DDBJ whole genome shotgun (WGS) entry which is preliminary data.</text>
</comment>
<evidence type="ECO:0000313" key="3">
    <source>
        <dbReference type="EMBL" id="CAB3402089.1"/>
    </source>
</evidence>
<dbReference type="PANTHER" id="PTHR16284">
    <property type="entry name" value="PROTEIN CDV3 HOMOLOG"/>
    <property type="match status" value="1"/>
</dbReference>
<feature type="compositionally biased region" description="Acidic residues" evidence="2">
    <location>
        <begin position="113"/>
        <end position="127"/>
    </location>
</feature>
<dbReference type="Proteomes" id="UP000494206">
    <property type="component" value="Unassembled WGS sequence"/>
</dbReference>
<accession>A0A8S1EVN2</accession>
<proteinExistence type="inferred from homology"/>
<dbReference type="Pfam" id="PF15359">
    <property type="entry name" value="CDV3"/>
    <property type="match status" value="1"/>
</dbReference>
<evidence type="ECO:0000256" key="2">
    <source>
        <dbReference type="SAM" id="MobiDB-lite"/>
    </source>
</evidence>
<feature type="compositionally biased region" description="Polar residues" evidence="2">
    <location>
        <begin position="219"/>
        <end position="238"/>
    </location>
</feature>
<feature type="region of interest" description="Disordered" evidence="2">
    <location>
        <begin position="112"/>
        <end position="158"/>
    </location>
</feature>
<feature type="region of interest" description="Disordered" evidence="2">
    <location>
        <begin position="57"/>
        <end position="98"/>
    </location>
</feature>
<dbReference type="AlphaFoldDB" id="A0A8S1EVN2"/>
<dbReference type="OrthoDB" id="5848645at2759"/>
<sequence length="289" mass="32360">MAEFGNFGHDDKASRLRVADFRNFDTMSDDLSAFFAKKKDKKKKAAVKIEEVGQALERRARIQEDFEPEAIDDSLDKRGDDEKTSNTEDSEWIEYGDSNQGRLEGLKIKDMGLENESEEVGINEQEDRESHETKTWGQVNSERKAAEEPEHAETISDKQMAAAYKPPAFRKYQAPHQQKQAPVNFDMNSDALFPSLADASKIEKTKKDDAKTSAGWTKAGQSENRAPSKPYNVTTGTGRESALAAVKNLMSTNNTPIVRQPPPQAAEVPEAKPVEKKNVYVPPSLRNRQ</sequence>
<gene>
    <name evidence="3" type="ORF">CBOVIS_LOCUS4755</name>
</gene>
<evidence type="ECO:0000256" key="1">
    <source>
        <dbReference type="ARBA" id="ARBA00006062"/>
    </source>
</evidence>
<feature type="region of interest" description="Disordered" evidence="2">
    <location>
        <begin position="203"/>
        <end position="239"/>
    </location>
</feature>
<protein>
    <submittedName>
        <fullName evidence="3">Uncharacterized protein</fullName>
    </submittedName>
</protein>